<dbReference type="AlphaFoldDB" id="A0A9K3GS05"/>
<evidence type="ECO:0000313" key="1">
    <source>
        <dbReference type="EMBL" id="GIQ92580.1"/>
    </source>
</evidence>
<accession>A0A9K3GS05</accession>
<proteinExistence type="predicted"/>
<reference evidence="1 2" key="1">
    <citation type="journal article" date="2018" name="PLoS ONE">
        <title>The draft genome of Kipferlia bialata reveals reductive genome evolution in fornicate parasites.</title>
        <authorList>
            <person name="Tanifuji G."/>
            <person name="Takabayashi S."/>
            <person name="Kume K."/>
            <person name="Takagi M."/>
            <person name="Nakayama T."/>
            <person name="Kamikawa R."/>
            <person name="Inagaki Y."/>
            <person name="Hashimoto T."/>
        </authorList>
    </citation>
    <scope>NUCLEOTIDE SEQUENCE [LARGE SCALE GENOMIC DNA]</scope>
    <source>
        <strain evidence="1">NY0173</strain>
    </source>
</reference>
<name>A0A9K3GS05_9EUKA</name>
<gene>
    <name evidence="1" type="ORF">KIPB_016431</name>
</gene>
<dbReference type="EMBL" id="BDIP01010026">
    <property type="protein sequence ID" value="GIQ92580.1"/>
    <property type="molecule type" value="Genomic_DNA"/>
</dbReference>
<comment type="caution">
    <text evidence="1">The sequence shown here is derived from an EMBL/GenBank/DDBJ whole genome shotgun (WGS) entry which is preliminary data.</text>
</comment>
<keyword evidence="2" id="KW-1185">Reference proteome</keyword>
<organism evidence="1 2">
    <name type="scientific">Kipferlia bialata</name>
    <dbReference type="NCBI Taxonomy" id="797122"/>
    <lineage>
        <taxon>Eukaryota</taxon>
        <taxon>Metamonada</taxon>
        <taxon>Carpediemonas-like organisms</taxon>
        <taxon>Kipferlia</taxon>
    </lineage>
</organism>
<evidence type="ECO:0000313" key="2">
    <source>
        <dbReference type="Proteomes" id="UP000265618"/>
    </source>
</evidence>
<sequence length="57" mass="6470">MEYASPAEAEPEMDLSEQSAMTILQLTDKLRHYMTLVDDFKQENAATSEAYQNTALQ</sequence>
<feature type="non-terminal residue" evidence="1">
    <location>
        <position position="57"/>
    </location>
</feature>
<dbReference type="Proteomes" id="UP000265618">
    <property type="component" value="Unassembled WGS sequence"/>
</dbReference>
<protein>
    <submittedName>
        <fullName evidence="1">Uncharacterized protein</fullName>
    </submittedName>
</protein>